<dbReference type="Proteomes" id="UP000237797">
    <property type="component" value="Unassembled WGS sequence"/>
</dbReference>
<dbReference type="GO" id="GO:0051782">
    <property type="term" value="P:negative regulation of cell division"/>
    <property type="evidence" value="ECO:0007669"/>
    <property type="project" value="TreeGrafter"/>
</dbReference>
<organism evidence="6 7">
    <name type="scientific">Planifilum fimeticola</name>
    <dbReference type="NCBI Taxonomy" id="201975"/>
    <lineage>
        <taxon>Bacteria</taxon>
        <taxon>Bacillati</taxon>
        <taxon>Bacillota</taxon>
        <taxon>Bacilli</taxon>
        <taxon>Bacillales</taxon>
        <taxon>Thermoactinomycetaceae</taxon>
        <taxon>Planifilum</taxon>
    </lineage>
</organism>
<proteinExistence type="predicted"/>
<dbReference type="Pfam" id="PF13614">
    <property type="entry name" value="AAA_31"/>
    <property type="match status" value="1"/>
</dbReference>
<dbReference type="InterPro" id="IPR027417">
    <property type="entry name" value="P-loop_NTPase"/>
</dbReference>
<feature type="modified residue" description="Glycine radical" evidence="3">
    <location>
        <position position="27"/>
    </location>
</feature>
<dbReference type="InterPro" id="IPR001150">
    <property type="entry name" value="Gly_radical"/>
</dbReference>
<evidence type="ECO:0000256" key="3">
    <source>
        <dbReference type="PROSITE-ProRule" id="PRU00493"/>
    </source>
</evidence>
<dbReference type="OrthoDB" id="2512803at2"/>
<dbReference type="SUPFAM" id="SSF52540">
    <property type="entry name" value="P-loop containing nucleoside triphosphate hydrolases"/>
    <property type="match status" value="1"/>
</dbReference>
<comment type="caution">
    <text evidence="2">Lacks conserved residue(s) required for the propagation of feature annotation.</text>
</comment>
<evidence type="ECO:0000313" key="7">
    <source>
        <dbReference type="Proteomes" id="UP000237797"/>
    </source>
</evidence>
<dbReference type="GO" id="GO:0005524">
    <property type="term" value="F:ATP binding"/>
    <property type="evidence" value="ECO:0007669"/>
    <property type="project" value="TreeGrafter"/>
</dbReference>
<dbReference type="GO" id="GO:0000160">
    <property type="term" value="P:phosphorelay signal transduction system"/>
    <property type="evidence" value="ECO:0007669"/>
    <property type="project" value="InterPro"/>
</dbReference>
<dbReference type="GO" id="GO:0005829">
    <property type="term" value="C:cytosol"/>
    <property type="evidence" value="ECO:0007669"/>
    <property type="project" value="TreeGrafter"/>
</dbReference>
<evidence type="ECO:0000259" key="4">
    <source>
        <dbReference type="PROSITE" id="PS50110"/>
    </source>
</evidence>
<dbReference type="InterPro" id="IPR001789">
    <property type="entry name" value="Sig_transdc_resp-reg_receiver"/>
</dbReference>
<dbReference type="GO" id="GO:0009898">
    <property type="term" value="C:cytoplasmic side of plasma membrane"/>
    <property type="evidence" value="ECO:0007669"/>
    <property type="project" value="TreeGrafter"/>
</dbReference>
<dbReference type="SUPFAM" id="SSF52172">
    <property type="entry name" value="CheY-like"/>
    <property type="match status" value="1"/>
</dbReference>
<evidence type="ECO:0000256" key="2">
    <source>
        <dbReference type="PROSITE-ProRule" id="PRU00169"/>
    </source>
</evidence>
<dbReference type="EMBL" id="PVNE01000019">
    <property type="protein sequence ID" value="PRX39856.1"/>
    <property type="molecule type" value="Genomic_DNA"/>
</dbReference>
<dbReference type="InterPro" id="IPR050625">
    <property type="entry name" value="ParA/MinD_ATPase"/>
</dbReference>
<sequence length="392" mass="44022">MVNDDVKLLLVSEDPGQAEDIASRVTGMFPQYLHIHPEEVRREIARLQPDIVLLHERKDGSGISLLPLIKREVSDVLIVYLAERRDPILTRDVNRAGAFDILFLPEEINALEDVLNRALKAWQASGGNKETAATFTWGRGQVITFTSGKGGCGRSLLASTLAQTLMLESTAGVLLVDLNLQYGGLETYMGVEGDRNLYDLTPVLQELNDNHIRSVTVVEPHSQVEVLVSPADAEIGEQIGEEHVERLLRAARLYYDYILVDLPTEMTPISCAALEEADRIFYVMTPDAPSFRIFSRVLDLYAKVNIDPTDRLEVLLNRYSKDSELDVKDVQHHFGYPVVGRFQEDTKRIMQAINRGNPLRKSRRERGLSPFVRDVQKLARFLLAQQSGKSAS</sequence>
<accession>A0A2T0LCZ8</accession>
<keyword evidence="7" id="KW-1185">Reference proteome</keyword>
<dbReference type="PROSITE" id="PS51149">
    <property type="entry name" value="GLY_RADICAL_2"/>
    <property type="match status" value="1"/>
</dbReference>
<dbReference type="Gene3D" id="3.40.50.2300">
    <property type="match status" value="1"/>
</dbReference>
<dbReference type="PANTHER" id="PTHR43384">
    <property type="entry name" value="SEPTUM SITE-DETERMINING PROTEIN MIND HOMOLOG, CHLOROPLASTIC-RELATED"/>
    <property type="match status" value="1"/>
</dbReference>
<dbReference type="InterPro" id="IPR011006">
    <property type="entry name" value="CheY-like_superfamily"/>
</dbReference>
<name>A0A2T0LCZ8_9BACL</name>
<dbReference type="Gene3D" id="3.40.50.300">
    <property type="entry name" value="P-loop containing nucleotide triphosphate hydrolases"/>
    <property type="match status" value="1"/>
</dbReference>
<reference evidence="6 7" key="1">
    <citation type="submission" date="2018-03" db="EMBL/GenBank/DDBJ databases">
        <title>Genomic Encyclopedia of Archaeal and Bacterial Type Strains, Phase II (KMG-II): from individual species to whole genera.</title>
        <authorList>
            <person name="Goeker M."/>
        </authorList>
    </citation>
    <scope>NUCLEOTIDE SEQUENCE [LARGE SCALE GENOMIC DNA]</scope>
    <source>
        <strain evidence="6 7">DSM 44946</strain>
    </source>
</reference>
<evidence type="ECO:0000313" key="6">
    <source>
        <dbReference type="EMBL" id="PRX39856.1"/>
    </source>
</evidence>
<evidence type="ECO:0000259" key="5">
    <source>
        <dbReference type="PROSITE" id="PS51149"/>
    </source>
</evidence>
<dbReference type="AlphaFoldDB" id="A0A2T0LCZ8"/>
<dbReference type="PROSITE" id="PS50110">
    <property type="entry name" value="RESPONSE_REGULATORY"/>
    <property type="match status" value="1"/>
</dbReference>
<comment type="caution">
    <text evidence="6">The sequence shown here is derived from an EMBL/GenBank/DDBJ whole genome shotgun (WGS) entry which is preliminary data.</text>
</comment>
<gene>
    <name evidence="6" type="ORF">CLV97_11914</name>
</gene>
<dbReference type="PANTHER" id="PTHR43384:SF13">
    <property type="entry name" value="SLR0110 PROTEIN"/>
    <property type="match status" value="1"/>
</dbReference>
<evidence type="ECO:0000256" key="1">
    <source>
        <dbReference type="ARBA" id="ARBA00022818"/>
    </source>
</evidence>
<dbReference type="InterPro" id="IPR025669">
    <property type="entry name" value="AAA_dom"/>
</dbReference>
<feature type="domain" description="Response regulatory" evidence="4">
    <location>
        <begin position="7"/>
        <end position="119"/>
    </location>
</feature>
<feature type="domain" description="Glycine radical" evidence="5">
    <location>
        <begin position="1"/>
        <end position="52"/>
    </location>
</feature>
<keyword evidence="1 3" id="KW-0556">Organic radical</keyword>
<dbReference type="GO" id="GO:0016887">
    <property type="term" value="F:ATP hydrolysis activity"/>
    <property type="evidence" value="ECO:0007669"/>
    <property type="project" value="TreeGrafter"/>
</dbReference>
<protein>
    <submittedName>
        <fullName evidence="6">Pilus assembly protein CpaE</fullName>
    </submittedName>
</protein>